<sequence length="139" mass="15433">MKLDTMTRTVENQAIIGMPQGKNELVDMTTFAPFFLIDGSCQALVLLDSSFEEKAHIFQERAEEGWTGNGLDWKSVAQAIIAEQLPQLTEELAFTSDADIFSVSGSRASLIMLGLALKITFDDDHILRDILFRAKLHNG</sequence>
<proteinExistence type="predicted"/>
<dbReference type="Pfam" id="PF15595">
    <property type="entry name" value="Imm51"/>
    <property type="match status" value="1"/>
</dbReference>
<name>A0ABN4MCZ5_9BURK</name>
<dbReference type="InterPro" id="IPR028956">
    <property type="entry name" value="Imm51"/>
</dbReference>
<dbReference type="RefSeq" id="WP_062117151.1">
    <property type="nucleotide sequence ID" value="NZ_CP013236.1"/>
</dbReference>
<organism evidence="1 2">
    <name type="scientific">Collimonas pratensis</name>
    <dbReference type="NCBI Taxonomy" id="279113"/>
    <lineage>
        <taxon>Bacteria</taxon>
        <taxon>Pseudomonadati</taxon>
        <taxon>Pseudomonadota</taxon>
        <taxon>Betaproteobacteria</taxon>
        <taxon>Burkholderiales</taxon>
        <taxon>Oxalobacteraceae</taxon>
        <taxon>Collimonas</taxon>
    </lineage>
</organism>
<evidence type="ECO:0008006" key="3">
    <source>
        <dbReference type="Google" id="ProtNLM"/>
    </source>
</evidence>
<dbReference type="Proteomes" id="UP000074914">
    <property type="component" value="Chromosome"/>
</dbReference>
<protein>
    <recommendedName>
        <fullName evidence="3">Immunity protein 51</fullName>
    </recommendedName>
</protein>
<reference evidence="1 2" key="1">
    <citation type="submission" date="2015-11" db="EMBL/GenBank/DDBJ databases">
        <title>Exploring the genomic traits of fungus-feeding bacterial genus Collimonas.</title>
        <authorList>
            <person name="Song C."/>
            <person name="Schmidt R."/>
            <person name="de Jager V."/>
            <person name="Krzyzanowska D."/>
            <person name="Jongedijk E."/>
            <person name="Cankar K."/>
            <person name="Beekwilder J."/>
            <person name="van Veen A."/>
            <person name="de Boer W."/>
            <person name="van Veen J.A."/>
            <person name="Garbeva P."/>
        </authorList>
    </citation>
    <scope>NUCLEOTIDE SEQUENCE [LARGE SCALE GENOMIC DNA]</scope>
    <source>
        <strain evidence="1 2">Ter291</strain>
    </source>
</reference>
<keyword evidence="2" id="KW-1185">Reference proteome</keyword>
<dbReference type="EMBL" id="CP013236">
    <property type="protein sequence ID" value="AMP15741.1"/>
    <property type="molecule type" value="Genomic_DNA"/>
</dbReference>
<gene>
    <name evidence="1" type="ORF">CPter291_3506</name>
</gene>
<evidence type="ECO:0000313" key="2">
    <source>
        <dbReference type="Proteomes" id="UP000074914"/>
    </source>
</evidence>
<evidence type="ECO:0000313" key="1">
    <source>
        <dbReference type="EMBL" id="AMP15741.1"/>
    </source>
</evidence>
<accession>A0ABN4MCZ5</accession>